<dbReference type="OrthoDB" id="205166at2759"/>
<dbReference type="Proteomes" id="UP000009183">
    <property type="component" value="Chromosome 6"/>
</dbReference>
<dbReference type="AlphaFoldDB" id="D7T1C3"/>
<dbReference type="EMBL" id="FN595504">
    <property type="protein sequence ID" value="CBI24303.3"/>
    <property type="molecule type" value="Genomic_DNA"/>
</dbReference>
<dbReference type="GO" id="GO:0000445">
    <property type="term" value="C:THO complex part of transcription export complex"/>
    <property type="evidence" value="ECO:0000318"/>
    <property type="project" value="GO_Central"/>
</dbReference>
<sequence length="267" mass="30740">MICILQQEEILSCQRYCTYCKNPIEVLMLVKGRKVSGRGEAMAAHYAFGPEDDTIIKHRLLTRTTTTRGEPPLKKLQKKFTSFTLEIEKDTDNFSDCERLSKAFLQEMTTFEIPLLKSKAVIDANLREKENFNELKDDINRMILQAQADIEDLKKQLEESKIERQHKEECEAIRRLIAMQPPRSETEKIISELENEIAALEAENTAGSRTLELRKKQFALLLHVVDELQNTIEEEQKNLIEEIRSLTEEHKNGMEDGNGVSEAMAVD</sequence>
<dbReference type="eggNOG" id="KOG3215">
    <property type="taxonomic scope" value="Eukaryota"/>
</dbReference>
<evidence type="ECO:0000313" key="7">
    <source>
        <dbReference type="Proteomes" id="UP000009183"/>
    </source>
</evidence>
<comment type="similarity">
    <text evidence="2">Belongs to the THOC7 family.</text>
</comment>
<dbReference type="Pfam" id="PF05615">
    <property type="entry name" value="THOC7"/>
    <property type="match status" value="1"/>
</dbReference>
<dbReference type="OMA" id="WANSKND"/>
<dbReference type="InterPro" id="IPR008501">
    <property type="entry name" value="THOC7/Mft1"/>
</dbReference>
<evidence type="ECO:0000256" key="5">
    <source>
        <dbReference type="SAM" id="Coils"/>
    </source>
</evidence>
<evidence type="ECO:0000313" key="6">
    <source>
        <dbReference type="EMBL" id="CBI24303.3"/>
    </source>
</evidence>
<feature type="coiled-coil region" evidence="5">
    <location>
        <begin position="136"/>
        <end position="249"/>
    </location>
</feature>
<evidence type="ECO:0008006" key="8">
    <source>
        <dbReference type="Google" id="ProtNLM"/>
    </source>
</evidence>
<dbReference type="HOGENOM" id="CLU_076737_0_0_1"/>
<dbReference type="InParanoid" id="D7T1C3"/>
<dbReference type="FunCoup" id="D7T1C3">
    <property type="interactions" value="2881"/>
</dbReference>
<accession>D7T1C3</accession>
<evidence type="ECO:0000256" key="3">
    <source>
        <dbReference type="ARBA" id="ARBA00023054"/>
    </source>
</evidence>
<dbReference type="PANTHER" id="PTHR23405:SF5">
    <property type="entry name" value="THO COMPLEX SUBUNIT 7 HOMOLOG"/>
    <property type="match status" value="1"/>
</dbReference>
<keyword evidence="4" id="KW-0539">Nucleus</keyword>
<organism evidence="6 7">
    <name type="scientific">Vitis vinifera</name>
    <name type="common">Grape</name>
    <dbReference type="NCBI Taxonomy" id="29760"/>
    <lineage>
        <taxon>Eukaryota</taxon>
        <taxon>Viridiplantae</taxon>
        <taxon>Streptophyta</taxon>
        <taxon>Embryophyta</taxon>
        <taxon>Tracheophyta</taxon>
        <taxon>Spermatophyta</taxon>
        <taxon>Magnoliopsida</taxon>
        <taxon>eudicotyledons</taxon>
        <taxon>Gunneridae</taxon>
        <taxon>Pentapetalae</taxon>
        <taxon>rosids</taxon>
        <taxon>Vitales</taxon>
        <taxon>Vitaceae</taxon>
        <taxon>Viteae</taxon>
        <taxon>Vitis</taxon>
    </lineage>
</organism>
<dbReference type="PaxDb" id="29760-VIT_06s0009g02360.t01"/>
<comment type="subcellular location">
    <subcellularLocation>
        <location evidence="1">Nucleus</location>
    </subcellularLocation>
</comment>
<evidence type="ECO:0000256" key="1">
    <source>
        <dbReference type="ARBA" id="ARBA00004123"/>
    </source>
</evidence>
<keyword evidence="3 5" id="KW-0175">Coiled coil</keyword>
<gene>
    <name evidence="6" type="ordered locus">VIT_06s0009g02360</name>
</gene>
<dbReference type="GO" id="GO:0006397">
    <property type="term" value="P:mRNA processing"/>
    <property type="evidence" value="ECO:0007669"/>
    <property type="project" value="InterPro"/>
</dbReference>
<dbReference type="STRING" id="29760.D7T1C3"/>
<proteinExistence type="inferred from homology"/>
<dbReference type="GO" id="GO:0006406">
    <property type="term" value="P:mRNA export from nucleus"/>
    <property type="evidence" value="ECO:0000318"/>
    <property type="project" value="GO_Central"/>
</dbReference>
<dbReference type="PANTHER" id="PTHR23405">
    <property type="entry name" value="MAINTENANCE OF KILLER 16 MAK16 PROTEIN-RELATED"/>
    <property type="match status" value="1"/>
</dbReference>
<name>D7T1C3_VITVI</name>
<evidence type="ECO:0000256" key="2">
    <source>
        <dbReference type="ARBA" id="ARBA00006482"/>
    </source>
</evidence>
<keyword evidence="7" id="KW-1185">Reference proteome</keyword>
<reference evidence="7" key="1">
    <citation type="journal article" date="2007" name="Nature">
        <title>The grapevine genome sequence suggests ancestral hexaploidization in major angiosperm phyla.</title>
        <authorList>
            <consortium name="The French-Italian Public Consortium for Grapevine Genome Characterization."/>
            <person name="Jaillon O."/>
            <person name="Aury J.-M."/>
            <person name="Noel B."/>
            <person name="Policriti A."/>
            <person name="Clepet C."/>
            <person name="Casagrande A."/>
            <person name="Choisne N."/>
            <person name="Aubourg S."/>
            <person name="Vitulo N."/>
            <person name="Jubin C."/>
            <person name="Vezzi A."/>
            <person name="Legeai F."/>
            <person name="Hugueney P."/>
            <person name="Dasilva C."/>
            <person name="Horner D."/>
            <person name="Mica E."/>
            <person name="Jublot D."/>
            <person name="Poulain J."/>
            <person name="Bruyere C."/>
            <person name="Billault A."/>
            <person name="Segurens B."/>
            <person name="Gouyvenoux M."/>
            <person name="Ugarte E."/>
            <person name="Cattonaro F."/>
            <person name="Anthouard V."/>
            <person name="Vico V."/>
            <person name="Del Fabbro C."/>
            <person name="Alaux M."/>
            <person name="Di Gaspero G."/>
            <person name="Dumas V."/>
            <person name="Felice N."/>
            <person name="Paillard S."/>
            <person name="Juman I."/>
            <person name="Moroldo M."/>
            <person name="Scalabrin S."/>
            <person name="Canaguier A."/>
            <person name="Le Clainche I."/>
            <person name="Malacrida G."/>
            <person name="Durand E."/>
            <person name="Pesole G."/>
            <person name="Laucou V."/>
            <person name="Chatelet P."/>
            <person name="Merdinoglu D."/>
            <person name="Delledonne M."/>
            <person name="Pezzotti M."/>
            <person name="Lecharny A."/>
            <person name="Scarpelli C."/>
            <person name="Artiguenave F."/>
            <person name="Pe M.E."/>
            <person name="Valle G."/>
            <person name="Morgante M."/>
            <person name="Caboche M."/>
            <person name="Adam-Blondon A.-F."/>
            <person name="Weissenbach J."/>
            <person name="Quetier F."/>
            <person name="Wincker P."/>
        </authorList>
    </citation>
    <scope>NUCLEOTIDE SEQUENCE [LARGE SCALE GENOMIC DNA]</scope>
    <source>
        <strain evidence="7">cv. Pinot noir / PN40024</strain>
    </source>
</reference>
<evidence type="ECO:0000256" key="4">
    <source>
        <dbReference type="ARBA" id="ARBA00023242"/>
    </source>
</evidence>
<dbReference type="ExpressionAtlas" id="D7T1C3">
    <property type="expression patterns" value="baseline"/>
</dbReference>
<protein>
    <recommendedName>
        <fullName evidence="8">THO complex subunit 7A</fullName>
    </recommendedName>
</protein>